<evidence type="ECO:0000313" key="1">
    <source>
        <dbReference type="EMBL" id="KAF0907491.1"/>
    </source>
</evidence>
<evidence type="ECO:0000313" key="2">
    <source>
        <dbReference type="Proteomes" id="UP000479710"/>
    </source>
</evidence>
<dbReference type="OrthoDB" id="27031at2759"/>
<evidence type="ECO:0008006" key="3">
    <source>
        <dbReference type="Google" id="ProtNLM"/>
    </source>
</evidence>
<comment type="caution">
    <text evidence="1">The sequence shown here is derived from an EMBL/GenBank/DDBJ whole genome shotgun (WGS) entry which is preliminary data.</text>
</comment>
<keyword evidence="2" id="KW-1185">Reference proteome</keyword>
<dbReference type="PANTHER" id="PTHR33982">
    <property type="entry name" value="OUTER ENVELOPE MEMBRANE PROTEIN 7-RELATED"/>
    <property type="match status" value="1"/>
</dbReference>
<proteinExistence type="predicted"/>
<protein>
    <recommendedName>
        <fullName evidence="3">Outer envelope membrane protein 7</fullName>
    </recommendedName>
</protein>
<accession>A0A6G1D4Y1</accession>
<dbReference type="AlphaFoldDB" id="A0A6G1D4Y1"/>
<dbReference type="InterPro" id="IPR038944">
    <property type="entry name" value="OEP7-like"/>
</dbReference>
<reference evidence="1 2" key="1">
    <citation type="submission" date="2019-11" db="EMBL/GenBank/DDBJ databases">
        <title>Whole genome sequence of Oryza granulata.</title>
        <authorList>
            <person name="Li W."/>
        </authorList>
    </citation>
    <scope>NUCLEOTIDE SEQUENCE [LARGE SCALE GENOMIC DNA]</scope>
    <source>
        <strain evidence="2">cv. Menghai</strain>
        <tissue evidence="1">Leaf</tissue>
    </source>
</reference>
<dbReference type="Proteomes" id="UP000479710">
    <property type="component" value="Unassembled WGS sequence"/>
</dbReference>
<dbReference type="EMBL" id="SPHZ02000007">
    <property type="protein sequence ID" value="KAF0907491.1"/>
    <property type="molecule type" value="Genomic_DNA"/>
</dbReference>
<gene>
    <name evidence="1" type="ORF">E2562_017416</name>
</gene>
<name>A0A6G1D4Y1_9ORYZ</name>
<organism evidence="1 2">
    <name type="scientific">Oryza meyeriana var. granulata</name>
    <dbReference type="NCBI Taxonomy" id="110450"/>
    <lineage>
        <taxon>Eukaryota</taxon>
        <taxon>Viridiplantae</taxon>
        <taxon>Streptophyta</taxon>
        <taxon>Embryophyta</taxon>
        <taxon>Tracheophyta</taxon>
        <taxon>Spermatophyta</taxon>
        <taxon>Magnoliopsida</taxon>
        <taxon>Liliopsida</taxon>
        <taxon>Poales</taxon>
        <taxon>Poaceae</taxon>
        <taxon>BOP clade</taxon>
        <taxon>Oryzoideae</taxon>
        <taxon>Oryzeae</taxon>
        <taxon>Oryzinae</taxon>
        <taxon>Oryza</taxon>
        <taxon>Oryza meyeriana</taxon>
    </lineage>
</organism>
<sequence>MGAVVTAVIAIAAVVLGWITIEMACKPCLDSGRRAMDRALDPNYDPDEPAAAAAATATANEPLLADLSTASAAGPAKAI</sequence>
<dbReference type="PANTHER" id="PTHR33982:SF7">
    <property type="entry name" value="OS07G0154300 PROTEIN"/>
    <property type="match status" value="1"/>
</dbReference>